<dbReference type="Bgee" id="ENSOANG00000049032">
    <property type="expression patterns" value="Expressed in liver and 7 other cell types or tissues"/>
</dbReference>
<dbReference type="SMART" id="SM00148">
    <property type="entry name" value="PLCXc"/>
    <property type="match status" value="1"/>
</dbReference>
<evidence type="ECO:0000313" key="4">
    <source>
        <dbReference type="Proteomes" id="UP000002279"/>
    </source>
</evidence>
<protein>
    <submittedName>
        <fullName evidence="3">Phosphatidylinositol specific phospholipase C X domain containing 1</fullName>
    </submittedName>
</protein>
<sequence>MGMKTVSPTWDDLMTLHLSQRLEQGPARSAYQIPTLSLLQCSGHSSPSISTIGRMKEREKEELEEEEEEEEQNGSRGVRGSSSRGREQEEEEEAQGPTRSPSSRHNQRRPRPPHRPAPCKASSSPSCFLPIAGGVVAGTPMGSAPASAPGRTAGRKKHENWMAELPPRLRTVPLHHLSIPGSHDTMTYCLNRNSPVSKNESKLLRFLDRVAPCIARPVVLKWSVTQELNVTEQLDCGIRYLDLRIAHVADGSEKNLHFVHMVYTTALVEDTLTEISEWLQQHPKEVVILACRNFEGMTDGLHQYLVSCIKNIFGDTLCPRDEFRSLQQLWERGYQVVVSYEDEETVSGHRELWPAAPYWWGDKVKADDLVRYLEAMKDVGRPDGLFVAGINLTENLQYVLAHPAGSLKKMTLPNLPRLEAWIRGQIPGPGCKCINIIAGDFVGLDDFVGDVIGLNEKLLKPWPGLRLPFVRSVAVTGRSPRAEHWTERLGEGDGIL</sequence>
<dbReference type="Gene3D" id="3.20.20.190">
    <property type="entry name" value="Phosphatidylinositol (PI) phosphodiesterase"/>
    <property type="match status" value="1"/>
</dbReference>
<dbReference type="Ensembl" id="ENSOANT00000072751.1">
    <property type="protein sequence ID" value="ENSOANP00000034929.1"/>
    <property type="gene ID" value="ENSOANG00000049032.1"/>
</dbReference>
<dbReference type="InterPro" id="IPR017946">
    <property type="entry name" value="PLC-like_Pdiesterase_TIM-brl"/>
</dbReference>
<feature type="domain" description="Phosphatidylinositol-specific phospholipase C X" evidence="2">
    <location>
        <begin position="171"/>
        <end position="341"/>
    </location>
</feature>
<feature type="region of interest" description="Disordered" evidence="1">
    <location>
        <begin position="40"/>
        <end position="123"/>
    </location>
</feature>
<dbReference type="GO" id="GO:0006629">
    <property type="term" value="P:lipid metabolic process"/>
    <property type="evidence" value="ECO:0007669"/>
    <property type="project" value="InterPro"/>
</dbReference>
<dbReference type="GeneTree" id="ENSGT00940000161625"/>
<dbReference type="AlphaFoldDB" id="A0A6I8N1X7"/>
<dbReference type="InParanoid" id="A0A6I8N1X7"/>
<proteinExistence type="predicted"/>
<dbReference type="InterPro" id="IPR000909">
    <property type="entry name" value="PLipase_C_PInositol-sp_X_dom"/>
</dbReference>
<feature type="compositionally biased region" description="Low complexity" evidence="1">
    <location>
        <begin position="74"/>
        <end position="83"/>
    </location>
</feature>
<reference evidence="3" key="3">
    <citation type="submission" date="2025-09" db="UniProtKB">
        <authorList>
            <consortium name="Ensembl"/>
        </authorList>
    </citation>
    <scope>IDENTIFICATION</scope>
    <source>
        <strain evidence="3">Glennie</strain>
    </source>
</reference>
<dbReference type="PANTHER" id="PTHR13593:SF24">
    <property type="entry name" value="PI-PLC X DOMAIN-CONTAINING PROTEIN 1"/>
    <property type="match status" value="1"/>
</dbReference>
<dbReference type="PANTHER" id="PTHR13593">
    <property type="match status" value="1"/>
</dbReference>
<dbReference type="Proteomes" id="UP000002279">
    <property type="component" value="Chromosome 15"/>
</dbReference>
<dbReference type="SUPFAM" id="SSF51695">
    <property type="entry name" value="PLC-like phosphodiesterases"/>
    <property type="match status" value="1"/>
</dbReference>
<reference evidence="3" key="2">
    <citation type="submission" date="2025-08" db="UniProtKB">
        <authorList>
            <consortium name="Ensembl"/>
        </authorList>
    </citation>
    <scope>IDENTIFICATION</scope>
    <source>
        <strain evidence="3">Glennie</strain>
    </source>
</reference>
<gene>
    <name evidence="3" type="primary">PLCXD1</name>
</gene>
<dbReference type="PROSITE" id="PS50007">
    <property type="entry name" value="PIPLC_X_DOMAIN"/>
    <property type="match status" value="1"/>
</dbReference>
<dbReference type="Pfam" id="PF26146">
    <property type="entry name" value="PI-PLC_X"/>
    <property type="match status" value="1"/>
</dbReference>
<feature type="compositionally biased region" description="Polar residues" evidence="1">
    <location>
        <begin position="40"/>
        <end position="51"/>
    </location>
</feature>
<dbReference type="GO" id="GO:0008081">
    <property type="term" value="F:phosphoric diester hydrolase activity"/>
    <property type="evidence" value="ECO:0000318"/>
    <property type="project" value="GO_Central"/>
</dbReference>
<dbReference type="InterPro" id="IPR051057">
    <property type="entry name" value="PI-PLC_domain"/>
</dbReference>
<feature type="compositionally biased region" description="Acidic residues" evidence="1">
    <location>
        <begin position="62"/>
        <end position="72"/>
    </location>
</feature>
<dbReference type="InterPro" id="IPR042158">
    <property type="entry name" value="PLCXD1/2/3"/>
</dbReference>
<dbReference type="CDD" id="cd08616">
    <property type="entry name" value="PI-PLCXD1c"/>
    <property type="match status" value="1"/>
</dbReference>
<accession>A0A6I8N1X7</accession>
<feature type="compositionally biased region" description="Basic residues" evidence="1">
    <location>
        <begin position="105"/>
        <end position="114"/>
    </location>
</feature>
<dbReference type="FunCoup" id="A0A6I8N1X7">
    <property type="interactions" value="34"/>
</dbReference>
<evidence type="ECO:0000259" key="2">
    <source>
        <dbReference type="SMART" id="SM00148"/>
    </source>
</evidence>
<keyword evidence="4" id="KW-1185">Reference proteome</keyword>
<evidence type="ECO:0000256" key="1">
    <source>
        <dbReference type="SAM" id="MobiDB-lite"/>
    </source>
</evidence>
<reference evidence="3 4" key="1">
    <citation type="journal article" date="2008" name="Nature">
        <title>Genome analysis of the platypus reveals unique signatures of evolution.</title>
        <authorList>
            <person name="Warren W.C."/>
            <person name="Hillier L.W."/>
            <person name="Marshall Graves J.A."/>
            <person name="Birney E."/>
            <person name="Ponting C.P."/>
            <person name="Grutzner F."/>
            <person name="Belov K."/>
            <person name="Miller W."/>
            <person name="Clarke L."/>
            <person name="Chinwalla A.T."/>
            <person name="Yang S.P."/>
            <person name="Heger A."/>
            <person name="Locke D.P."/>
            <person name="Miethke P."/>
            <person name="Waters P.D."/>
            <person name="Veyrunes F."/>
            <person name="Fulton L."/>
            <person name="Fulton B."/>
            <person name="Graves T."/>
            <person name="Wallis J."/>
            <person name="Puente X.S."/>
            <person name="Lopez-Otin C."/>
            <person name="Ordonez G.R."/>
            <person name="Eichler E.E."/>
            <person name="Chen L."/>
            <person name="Cheng Z."/>
            <person name="Deakin J.E."/>
            <person name="Alsop A."/>
            <person name="Thompson K."/>
            <person name="Kirby P."/>
            <person name="Papenfuss A.T."/>
            <person name="Wakefield M.J."/>
            <person name="Olender T."/>
            <person name="Lancet D."/>
            <person name="Huttley G.A."/>
            <person name="Smit A.F."/>
            <person name="Pask A."/>
            <person name="Temple-Smith P."/>
            <person name="Batzer M.A."/>
            <person name="Walker J.A."/>
            <person name="Konkel M.K."/>
            <person name="Harris R.S."/>
            <person name="Whittington C.M."/>
            <person name="Wong E.S."/>
            <person name="Gemmell N.J."/>
            <person name="Buschiazzo E."/>
            <person name="Vargas Jentzsch I.M."/>
            <person name="Merkel A."/>
            <person name="Schmitz J."/>
            <person name="Zemann A."/>
            <person name="Churakov G."/>
            <person name="Kriegs J.O."/>
            <person name="Brosius J."/>
            <person name="Murchison E.P."/>
            <person name="Sachidanandam R."/>
            <person name="Smith C."/>
            <person name="Hannon G.J."/>
            <person name="Tsend-Ayush E."/>
            <person name="McMillan D."/>
            <person name="Attenborough R."/>
            <person name="Rens W."/>
            <person name="Ferguson-Smith M."/>
            <person name="Lefevre C.M."/>
            <person name="Sharp J.A."/>
            <person name="Nicholas K.R."/>
            <person name="Ray D.A."/>
            <person name="Kube M."/>
            <person name="Reinhardt R."/>
            <person name="Pringle T.H."/>
            <person name="Taylor J."/>
            <person name="Jones R.C."/>
            <person name="Nixon B."/>
            <person name="Dacheux J.L."/>
            <person name="Niwa H."/>
            <person name="Sekita Y."/>
            <person name="Huang X."/>
            <person name="Stark A."/>
            <person name="Kheradpour P."/>
            <person name="Kellis M."/>
            <person name="Flicek P."/>
            <person name="Chen Y."/>
            <person name="Webber C."/>
            <person name="Hardison R."/>
            <person name="Nelson J."/>
            <person name="Hallsworth-Pepin K."/>
            <person name="Delehaunty K."/>
            <person name="Markovic C."/>
            <person name="Minx P."/>
            <person name="Feng Y."/>
            <person name="Kremitzki C."/>
            <person name="Mitreva M."/>
            <person name="Glasscock J."/>
            <person name="Wylie T."/>
            <person name="Wohldmann P."/>
            <person name="Thiru P."/>
            <person name="Nhan M.N."/>
            <person name="Pohl C.S."/>
            <person name="Smith S.M."/>
            <person name="Hou S."/>
            <person name="Nefedov M."/>
            <person name="de Jong P.J."/>
            <person name="Renfree M.B."/>
            <person name="Mardis E.R."/>
            <person name="Wilson R.K."/>
        </authorList>
    </citation>
    <scope>NUCLEOTIDE SEQUENCE [LARGE SCALE GENOMIC DNA]</scope>
    <source>
        <strain evidence="3 4">Glennie</strain>
    </source>
</reference>
<organism evidence="3 4">
    <name type="scientific">Ornithorhynchus anatinus</name>
    <name type="common">Duckbill platypus</name>
    <dbReference type="NCBI Taxonomy" id="9258"/>
    <lineage>
        <taxon>Eukaryota</taxon>
        <taxon>Metazoa</taxon>
        <taxon>Chordata</taxon>
        <taxon>Craniata</taxon>
        <taxon>Vertebrata</taxon>
        <taxon>Euteleostomi</taxon>
        <taxon>Mammalia</taxon>
        <taxon>Monotremata</taxon>
        <taxon>Ornithorhynchidae</taxon>
        <taxon>Ornithorhynchus</taxon>
    </lineage>
</organism>
<name>A0A6I8N1X7_ORNAN</name>
<evidence type="ECO:0000313" key="3">
    <source>
        <dbReference type="Ensembl" id="ENSOANP00000034929.1"/>
    </source>
</evidence>